<comment type="caution">
    <text evidence="1">The sequence shown here is derived from an EMBL/GenBank/DDBJ whole genome shotgun (WGS) entry which is preliminary data.</text>
</comment>
<dbReference type="AlphaFoldDB" id="A0A5B7IAA6"/>
<name>A0A5B7IAA6_PORTR</name>
<keyword evidence="2" id="KW-1185">Reference proteome</keyword>
<gene>
    <name evidence="1" type="ORF">E2C01_072133</name>
</gene>
<reference evidence="1 2" key="1">
    <citation type="submission" date="2019-05" db="EMBL/GenBank/DDBJ databases">
        <title>Another draft genome of Portunus trituberculatus and its Hox gene families provides insights of decapod evolution.</title>
        <authorList>
            <person name="Jeong J.-H."/>
            <person name="Song I."/>
            <person name="Kim S."/>
            <person name="Choi T."/>
            <person name="Kim D."/>
            <person name="Ryu S."/>
            <person name="Kim W."/>
        </authorList>
    </citation>
    <scope>NUCLEOTIDE SEQUENCE [LARGE SCALE GENOMIC DNA]</scope>
    <source>
        <tissue evidence="1">Muscle</tissue>
    </source>
</reference>
<accession>A0A5B7IAA6</accession>
<evidence type="ECO:0000313" key="2">
    <source>
        <dbReference type="Proteomes" id="UP000324222"/>
    </source>
</evidence>
<protein>
    <submittedName>
        <fullName evidence="1">Uncharacterized protein</fullName>
    </submittedName>
</protein>
<evidence type="ECO:0000313" key="1">
    <source>
        <dbReference type="EMBL" id="MPC77674.1"/>
    </source>
</evidence>
<organism evidence="1 2">
    <name type="scientific">Portunus trituberculatus</name>
    <name type="common">Swimming crab</name>
    <name type="synonym">Neptunus trituberculatus</name>
    <dbReference type="NCBI Taxonomy" id="210409"/>
    <lineage>
        <taxon>Eukaryota</taxon>
        <taxon>Metazoa</taxon>
        <taxon>Ecdysozoa</taxon>
        <taxon>Arthropoda</taxon>
        <taxon>Crustacea</taxon>
        <taxon>Multicrustacea</taxon>
        <taxon>Malacostraca</taxon>
        <taxon>Eumalacostraca</taxon>
        <taxon>Eucarida</taxon>
        <taxon>Decapoda</taxon>
        <taxon>Pleocyemata</taxon>
        <taxon>Brachyura</taxon>
        <taxon>Eubrachyura</taxon>
        <taxon>Portunoidea</taxon>
        <taxon>Portunidae</taxon>
        <taxon>Portuninae</taxon>
        <taxon>Portunus</taxon>
    </lineage>
</organism>
<dbReference type="EMBL" id="VSRR010046468">
    <property type="protein sequence ID" value="MPC77674.1"/>
    <property type="molecule type" value="Genomic_DNA"/>
</dbReference>
<proteinExistence type="predicted"/>
<dbReference type="Proteomes" id="UP000324222">
    <property type="component" value="Unassembled WGS sequence"/>
</dbReference>
<sequence>MLSFIACFYNARVPDDVVLAFEEVLEKWRAWETFGGVRRRETACVGRGRHVLAWGSVRGAWEMCVCVKETTLPFDLPPRKLSNTASWICVVFLDNTAASRGVAGSAAACRDRVWFRRH</sequence>